<evidence type="ECO:0000256" key="1">
    <source>
        <dbReference type="SAM" id="MobiDB-lite"/>
    </source>
</evidence>
<keyword evidence="5" id="KW-1185">Reference proteome</keyword>
<accession>A0A940WLE0</accession>
<feature type="transmembrane region" description="Helical" evidence="2">
    <location>
        <begin position="26"/>
        <end position="44"/>
    </location>
</feature>
<reference evidence="4" key="1">
    <citation type="submission" date="2021-02" db="EMBL/GenBank/DDBJ databases">
        <title>Draft genome sequence of Microbispora sp. RL4-1S isolated from rice leaves in Thailand.</title>
        <authorList>
            <person name="Muangham S."/>
            <person name="Duangmal K."/>
        </authorList>
    </citation>
    <scope>NUCLEOTIDE SEQUENCE</scope>
    <source>
        <strain evidence="4">RL4-1S</strain>
    </source>
</reference>
<feature type="region of interest" description="Disordered" evidence="1">
    <location>
        <begin position="240"/>
        <end position="264"/>
    </location>
</feature>
<keyword evidence="2" id="KW-1133">Transmembrane helix</keyword>
<dbReference type="AlphaFoldDB" id="A0A940WLE0"/>
<sequence length="402" mass="40931">MTAPAVAGHSVPVSPTPVALWRRARAVLLVGVIVVAAALVPALVSHPQPGRYADPADPSLDGSRALAALLTRHGVTVSRVDDAQEALAVAGPGTLILVTEASALNRAEAADLAAAPSDRLLVGPVPFLDLLAPGVTPKERGVWSRSRPPECALPEAVRAGSAYMGGTSFTAPAGATGCYPAPGGAPTLVRSTSGGRTVTVVGDGAYLTNLRLAEDGNAALALGLAGARPRVAWIVAPDEPDEVAEPGGPGAPDAPDAPDGDRTLSDLIPDAVPWAVAQLVVAVAVVALWRGRRLGPVVVERLPVVVRAAETVEGRGRLYRARQARDRAALALRAATAERLRTRLGLARGAPPEEVAAAAAARIGADPAHVRETLCGPVPPDDAALVALAGHLDTLERQVGHS</sequence>
<dbReference type="RefSeq" id="WP_210157295.1">
    <property type="nucleotide sequence ID" value="NZ_JAFCNB010000010.1"/>
</dbReference>
<evidence type="ECO:0000313" key="5">
    <source>
        <dbReference type="Proteomes" id="UP000674234"/>
    </source>
</evidence>
<name>A0A940WLE0_9ACTN</name>
<keyword evidence="2" id="KW-0812">Transmembrane</keyword>
<feature type="domain" description="DUF4350" evidence="3">
    <location>
        <begin position="56"/>
        <end position="224"/>
    </location>
</feature>
<evidence type="ECO:0000259" key="3">
    <source>
        <dbReference type="Pfam" id="PF14258"/>
    </source>
</evidence>
<dbReference type="InterPro" id="IPR025646">
    <property type="entry name" value="DUF4350"/>
</dbReference>
<organism evidence="4 5">
    <name type="scientific">Microbispora oryzae</name>
    <dbReference type="NCBI Taxonomy" id="2806554"/>
    <lineage>
        <taxon>Bacteria</taxon>
        <taxon>Bacillati</taxon>
        <taxon>Actinomycetota</taxon>
        <taxon>Actinomycetes</taxon>
        <taxon>Streptosporangiales</taxon>
        <taxon>Streptosporangiaceae</taxon>
        <taxon>Microbispora</taxon>
    </lineage>
</organism>
<protein>
    <submittedName>
        <fullName evidence="4">DUF4350 domain-containing protein</fullName>
    </submittedName>
</protein>
<dbReference type="EMBL" id="JAFCNB010000010">
    <property type="protein sequence ID" value="MBP2706022.1"/>
    <property type="molecule type" value="Genomic_DNA"/>
</dbReference>
<dbReference type="Proteomes" id="UP000674234">
    <property type="component" value="Unassembled WGS sequence"/>
</dbReference>
<gene>
    <name evidence="4" type="ORF">JOL79_19625</name>
</gene>
<evidence type="ECO:0000256" key="2">
    <source>
        <dbReference type="SAM" id="Phobius"/>
    </source>
</evidence>
<comment type="caution">
    <text evidence="4">The sequence shown here is derived from an EMBL/GenBank/DDBJ whole genome shotgun (WGS) entry which is preliminary data.</text>
</comment>
<keyword evidence="2" id="KW-0472">Membrane</keyword>
<dbReference type="Pfam" id="PF14258">
    <property type="entry name" value="DUF4350"/>
    <property type="match status" value="1"/>
</dbReference>
<evidence type="ECO:0000313" key="4">
    <source>
        <dbReference type="EMBL" id="MBP2706022.1"/>
    </source>
</evidence>
<proteinExistence type="predicted"/>